<feature type="region of interest" description="Disordered" evidence="1">
    <location>
        <begin position="18"/>
        <end position="38"/>
    </location>
</feature>
<comment type="caution">
    <text evidence="2">The sequence shown here is derived from an EMBL/GenBank/DDBJ whole genome shotgun (WGS) entry which is preliminary data.</text>
</comment>
<dbReference type="EMBL" id="MCFJ01000012">
    <property type="protein sequence ID" value="ORY60167.1"/>
    <property type="molecule type" value="Genomic_DNA"/>
</dbReference>
<organism evidence="2 3">
    <name type="scientific">Pseudomassariella vexata</name>
    <dbReference type="NCBI Taxonomy" id="1141098"/>
    <lineage>
        <taxon>Eukaryota</taxon>
        <taxon>Fungi</taxon>
        <taxon>Dikarya</taxon>
        <taxon>Ascomycota</taxon>
        <taxon>Pezizomycotina</taxon>
        <taxon>Sordariomycetes</taxon>
        <taxon>Xylariomycetidae</taxon>
        <taxon>Amphisphaeriales</taxon>
        <taxon>Pseudomassariaceae</taxon>
        <taxon>Pseudomassariella</taxon>
    </lineage>
</organism>
<dbReference type="AlphaFoldDB" id="A0A1Y2DLN1"/>
<evidence type="ECO:0000256" key="1">
    <source>
        <dbReference type="SAM" id="MobiDB-lite"/>
    </source>
</evidence>
<keyword evidence="3" id="KW-1185">Reference proteome</keyword>
<gene>
    <name evidence="2" type="ORF">BCR38DRAFT_444150</name>
</gene>
<evidence type="ECO:0000313" key="2">
    <source>
        <dbReference type="EMBL" id="ORY60167.1"/>
    </source>
</evidence>
<dbReference type="RefSeq" id="XP_040712601.1">
    <property type="nucleotide sequence ID" value="XM_040860919.1"/>
</dbReference>
<name>A0A1Y2DLN1_9PEZI</name>
<reference evidence="2 3" key="1">
    <citation type="submission" date="2016-07" db="EMBL/GenBank/DDBJ databases">
        <title>Pervasive Adenine N6-methylation of Active Genes in Fungi.</title>
        <authorList>
            <consortium name="DOE Joint Genome Institute"/>
            <person name="Mondo S.J."/>
            <person name="Dannebaum R.O."/>
            <person name="Kuo R.C."/>
            <person name="Labutti K."/>
            <person name="Haridas S."/>
            <person name="Kuo A."/>
            <person name="Salamov A."/>
            <person name="Ahrendt S.R."/>
            <person name="Lipzen A."/>
            <person name="Sullivan W."/>
            <person name="Andreopoulos W.B."/>
            <person name="Clum A."/>
            <person name="Lindquist E."/>
            <person name="Daum C."/>
            <person name="Ramamoorthy G.K."/>
            <person name="Gryganskyi A."/>
            <person name="Culley D."/>
            <person name="Magnuson J.K."/>
            <person name="James T.Y."/>
            <person name="O'Malley M.A."/>
            <person name="Stajich J.E."/>
            <person name="Spatafora J.W."/>
            <person name="Visel A."/>
            <person name="Grigoriev I.V."/>
        </authorList>
    </citation>
    <scope>NUCLEOTIDE SEQUENCE [LARGE SCALE GENOMIC DNA]</scope>
    <source>
        <strain evidence="2 3">CBS 129021</strain>
    </source>
</reference>
<sequence length="180" mass="20053">MNQAMICISQHQILQSCSPPKHLNSTRNKRSTRSTGLNYMPRPAHLPLSTPPFALLHQKPSAGRPAPLQRSLPTIGLLARDVYCHMCTSPKIDYTGRKCGAVRPSLFQIRGSHLSVYQIVMQQGIFPFCQYQRAGLIGFMLVLTTCYRCSDSQSASGHACLRMHVQGRKNTNVASINETR</sequence>
<dbReference type="GeneID" id="63777131"/>
<dbReference type="Proteomes" id="UP000193689">
    <property type="component" value="Unassembled WGS sequence"/>
</dbReference>
<protein>
    <submittedName>
        <fullName evidence="2">Uncharacterized protein</fullName>
    </submittedName>
</protein>
<evidence type="ECO:0000313" key="3">
    <source>
        <dbReference type="Proteomes" id="UP000193689"/>
    </source>
</evidence>
<proteinExistence type="predicted"/>
<accession>A0A1Y2DLN1</accession>
<dbReference type="InParanoid" id="A0A1Y2DLN1"/>